<evidence type="ECO:0000313" key="2">
    <source>
        <dbReference type="EMBL" id="APF18927.1"/>
    </source>
</evidence>
<evidence type="ECO:0000313" key="5">
    <source>
        <dbReference type="Proteomes" id="UP000183868"/>
    </source>
</evidence>
<dbReference type="STRING" id="880073.Cabys_2178"/>
<dbReference type="RefSeq" id="WP_006930276.1">
    <property type="nucleotide sequence ID" value="NZ_CM001402.1"/>
</dbReference>
<accession>H1XVI6</accession>
<name>H1XVI6_CALAY</name>
<dbReference type="EMBL" id="CM001402">
    <property type="protein sequence ID" value="EHO42886.1"/>
    <property type="molecule type" value="Genomic_DNA"/>
</dbReference>
<sequence length="101" mass="11702" precursor="true">MLELPKKSLRKSLVVTGLIFTIVIFLWPVFMANSALDGSVEMQLQQIRQHPVPFRLNFVLASFIAPSLSALLITVSLFFKTRKTSTLKETEWNERKRPHFR</sequence>
<protein>
    <submittedName>
        <fullName evidence="3">Uncharacterized protein</fullName>
    </submittedName>
</protein>
<evidence type="ECO:0000256" key="1">
    <source>
        <dbReference type="SAM" id="Phobius"/>
    </source>
</evidence>
<keyword evidence="1" id="KW-0812">Transmembrane</keyword>
<keyword evidence="4" id="KW-1185">Reference proteome</keyword>
<keyword evidence="1" id="KW-0472">Membrane</keyword>
<feature type="transmembrane region" description="Helical" evidence="1">
    <location>
        <begin position="12"/>
        <end position="36"/>
    </location>
</feature>
<evidence type="ECO:0000313" key="3">
    <source>
        <dbReference type="EMBL" id="EHO42886.1"/>
    </source>
</evidence>
<dbReference type="EMBL" id="CP018099">
    <property type="protein sequence ID" value="APF18927.1"/>
    <property type="molecule type" value="Genomic_DNA"/>
</dbReference>
<dbReference type="HOGENOM" id="CLU_2286265_0_0_0"/>
<evidence type="ECO:0000313" key="4">
    <source>
        <dbReference type="Proteomes" id="UP000004671"/>
    </source>
</evidence>
<reference evidence="3 4" key="1">
    <citation type="submission" date="2011-09" db="EMBL/GenBank/DDBJ databases">
        <title>The permanent draft genome of Caldithrix abyssi DSM 13497.</title>
        <authorList>
            <consortium name="US DOE Joint Genome Institute (JGI-PGF)"/>
            <person name="Lucas S."/>
            <person name="Han J."/>
            <person name="Lapidus A."/>
            <person name="Bruce D."/>
            <person name="Goodwin L."/>
            <person name="Pitluck S."/>
            <person name="Peters L."/>
            <person name="Kyrpides N."/>
            <person name="Mavromatis K."/>
            <person name="Ivanova N."/>
            <person name="Mikhailova N."/>
            <person name="Chertkov O."/>
            <person name="Detter J.C."/>
            <person name="Tapia R."/>
            <person name="Han C."/>
            <person name="Land M."/>
            <person name="Hauser L."/>
            <person name="Markowitz V."/>
            <person name="Cheng J.-F."/>
            <person name="Hugenholtz P."/>
            <person name="Woyke T."/>
            <person name="Wu D."/>
            <person name="Spring S."/>
            <person name="Brambilla E."/>
            <person name="Klenk H.-P."/>
            <person name="Eisen J.A."/>
        </authorList>
    </citation>
    <scope>NUCLEOTIDE SEQUENCE [LARGE SCALE GENOMIC DNA]</scope>
    <source>
        <strain evidence="3 4">DSM 13497</strain>
    </source>
</reference>
<proteinExistence type="predicted"/>
<dbReference type="PaxDb" id="880073-Calab_3282"/>
<dbReference type="Proteomes" id="UP000183868">
    <property type="component" value="Chromosome"/>
</dbReference>
<dbReference type="Proteomes" id="UP000004671">
    <property type="component" value="Chromosome"/>
</dbReference>
<organism evidence="3 4">
    <name type="scientific">Caldithrix abyssi DSM 13497</name>
    <dbReference type="NCBI Taxonomy" id="880073"/>
    <lineage>
        <taxon>Bacteria</taxon>
        <taxon>Pseudomonadati</taxon>
        <taxon>Calditrichota</taxon>
        <taxon>Calditrichia</taxon>
        <taxon>Calditrichales</taxon>
        <taxon>Calditrichaceae</taxon>
        <taxon>Caldithrix</taxon>
    </lineage>
</organism>
<keyword evidence="1" id="KW-1133">Transmembrane helix</keyword>
<dbReference type="KEGG" id="caby:Cabys_2178"/>
<feature type="transmembrane region" description="Helical" evidence="1">
    <location>
        <begin position="56"/>
        <end position="79"/>
    </location>
</feature>
<reference evidence="2 5" key="2">
    <citation type="submission" date="2016-11" db="EMBL/GenBank/DDBJ databases">
        <title>Genomic analysis of Caldithrix abyssi and proposal of a novel bacterial phylum Caldithrichaeota.</title>
        <authorList>
            <person name="Kublanov I."/>
            <person name="Sigalova O."/>
            <person name="Gavrilov S."/>
            <person name="Lebedinsky A."/>
            <person name="Ivanova N."/>
            <person name="Daum C."/>
            <person name="Reddy T."/>
            <person name="Klenk H.P."/>
            <person name="Goker M."/>
            <person name="Reva O."/>
            <person name="Miroshnichenko M."/>
            <person name="Kyprides N."/>
            <person name="Woyke T."/>
            <person name="Gelfand M."/>
        </authorList>
    </citation>
    <scope>NUCLEOTIDE SEQUENCE [LARGE SCALE GENOMIC DNA]</scope>
    <source>
        <strain evidence="2 5">LF13</strain>
    </source>
</reference>
<dbReference type="AlphaFoldDB" id="H1XVI6"/>
<dbReference type="eggNOG" id="ENOG502ZVK1">
    <property type="taxonomic scope" value="Bacteria"/>
</dbReference>
<dbReference type="OrthoDB" id="3034773at2"/>
<gene>
    <name evidence="2" type="ORF">Cabys_2178</name>
    <name evidence="3" type="ORF">Calab_3282</name>
</gene>
<dbReference type="InParanoid" id="H1XVI6"/>